<evidence type="ECO:0000256" key="1">
    <source>
        <dbReference type="ARBA" id="ARBA00004123"/>
    </source>
</evidence>
<dbReference type="AlphaFoldDB" id="A0A6A1US51"/>
<organism evidence="5 6">
    <name type="scientific">Morella rubra</name>
    <name type="common">Chinese bayberry</name>
    <dbReference type="NCBI Taxonomy" id="262757"/>
    <lineage>
        <taxon>Eukaryota</taxon>
        <taxon>Viridiplantae</taxon>
        <taxon>Streptophyta</taxon>
        <taxon>Embryophyta</taxon>
        <taxon>Tracheophyta</taxon>
        <taxon>Spermatophyta</taxon>
        <taxon>Magnoliopsida</taxon>
        <taxon>eudicotyledons</taxon>
        <taxon>Gunneridae</taxon>
        <taxon>Pentapetalae</taxon>
        <taxon>rosids</taxon>
        <taxon>fabids</taxon>
        <taxon>Fagales</taxon>
        <taxon>Myricaceae</taxon>
        <taxon>Morella</taxon>
    </lineage>
</organism>
<accession>A0A6A1US51</accession>
<dbReference type="InterPro" id="IPR044660">
    <property type="entry name" value="IBH1-like"/>
</dbReference>
<dbReference type="GO" id="GO:0005634">
    <property type="term" value="C:nucleus"/>
    <property type="evidence" value="ECO:0007669"/>
    <property type="project" value="UniProtKB-SubCell"/>
</dbReference>
<dbReference type="GO" id="GO:0006355">
    <property type="term" value="P:regulation of DNA-templated transcription"/>
    <property type="evidence" value="ECO:0007669"/>
    <property type="project" value="InterPro"/>
</dbReference>
<evidence type="ECO:0000313" key="6">
    <source>
        <dbReference type="Proteomes" id="UP000516437"/>
    </source>
</evidence>
<gene>
    <name evidence="5" type="ORF">CJ030_MR8G005844</name>
</gene>
<comment type="caution">
    <text evidence="5">The sequence shown here is derived from an EMBL/GenBank/DDBJ whole genome shotgun (WGS) entry which is preliminary data.</text>
</comment>
<evidence type="ECO:0000313" key="5">
    <source>
        <dbReference type="EMBL" id="KAB1202638.1"/>
    </source>
</evidence>
<keyword evidence="4" id="KW-0539">Nucleus</keyword>
<dbReference type="Proteomes" id="UP000516437">
    <property type="component" value="Chromosome 8"/>
</dbReference>
<evidence type="ECO:0000256" key="4">
    <source>
        <dbReference type="ARBA" id="ARBA00023242"/>
    </source>
</evidence>
<dbReference type="PANTHER" id="PTHR33124">
    <property type="entry name" value="TRANSCRIPTION FACTOR IBH1-LIKE 1"/>
    <property type="match status" value="1"/>
</dbReference>
<keyword evidence="2" id="KW-0805">Transcription regulation</keyword>
<name>A0A6A1US51_9ROSI</name>
<dbReference type="GO" id="GO:0000976">
    <property type="term" value="F:transcription cis-regulatory region binding"/>
    <property type="evidence" value="ECO:0007669"/>
    <property type="project" value="UniProtKB-ARBA"/>
</dbReference>
<protein>
    <submittedName>
        <fullName evidence="5">Transcription factor UPBEAT1</fullName>
    </submittedName>
</protein>
<evidence type="ECO:0000256" key="3">
    <source>
        <dbReference type="ARBA" id="ARBA00023163"/>
    </source>
</evidence>
<dbReference type="OrthoDB" id="1935502at2759"/>
<keyword evidence="3" id="KW-0804">Transcription</keyword>
<dbReference type="EMBL" id="RXIC02000026">
    <property type="protein sequence ID" value="KAB1202638.1"/>
    <property type="molecule type" value="Genomic_DNA"/>
</dbReference>
<reference evidence="5 6" key="1">
    <citation type="journal article" date="2019" name="Plant Biotechnol. J.">
        <title>The red bayberry genome and genetic basis of sex determination.</title>
        <authorList>
            <person name="Jia H.M."/>
            <person name="Jia H.J."/>
            <person name="Cai Q.L."/>
            <person name="Wang Y."/>
            <person name="Zhao H.B."/>
            <person name="Yang W.F."/>
            <person name="Wang G.Y."/>
            <person name="Li Y.H."/>
            <person name="Zhan D.L."/>
            <person name="Shen Y.T."/>
            <person name="Niu Q.F."/>
            <person name="Chang L."/>
            <person name="Qiu J."/>
            <person name="Zhao L."/>
            <person name="Xie H.B."/>
            <person name="Fu W.Y."/>
            <person name="Jin J."/>
            <person name="Li X.W."/>
            <person name="Jiao Y."/>
            <person name="Zhou C.C."/>
            <person name="Tu T."/>
            <person name="Chai C.Y."/>
            <person name="Gao J.L."/>
            <person name="Fan L.J."/>
            <person name="van de Weg E."/>
            <person name="Wang J.Y."/>
            <person name="Gao Z.S."/>
        </authorList>
    </citation>
    <scope>NUCLEOTIDE SEQUENCE [LARGE SCALE GENOMIC DNA]</scope>
    <source>
        <tissue evidence="5">Leaves</tissue>
    </source>
</reference>
<sequence>MVLPKSLSLVSLDMPQGNEQSSDIADGSFWSKLMEAQAKRRSGRQGKKLRRIVRGHVKARGKRPTRILMRTMARLGSRKHANGIGRKVRTLKNLIPNGDSMELDGLFREAADYILSLQMRVRVLQIMVNLLSNSDE</sequence>
<dbReference type="GO" id="GO:0046983">
    <property type="term" value="F:protein dimerization activity"/>
    <property type="evidence" value="ECO:0007669"/>
    <property type="project" value="InterPro"/>
</dbReference>
<evidence type="ECO:0000256" key="2">
    <source>
        <dbReference type="ARBA" id="ARBA00023015"/>
    </source>
</evidence>
<proteinExistence type="predicted"/>
<dbReference type="CDD" id="cd11444">
    <property type="entry name" value="bHLH_AtIBH1_like"/>
    <property type="match status" value="1"/>
</dbReference>
<keyword evidence="6" id="KW-1185">Reference proteome</keyword>
<dbReference type="SUPFAM" id="SSF47459">
    <property type="entry name" value="HLH, helix-loop-helix DNA-binding domain"/>
    <property type="match status" value="1"/>
</dbReference>
<dbReference type="InterPro" id="IPR036638">
    <property type="entry name" value="HLH_DNA-bd_sf"/>
</dbReference>
<dbReference type="InterPro" id="IPR044549">
    <property type="entry name" value="bHLH_AtIBH1-like"/>
</dbReference>
<comment type="subcellular location">
    <subcellularLocation>
        <location evidence="1">Nucleus</location>
    </subcellularLocation>
</comment>
<dbReference type="PANTHER" id="PTHR33124:SF39">
    <property type="entry name" value="TRANSCRIPTION FACTOR UPBEAT1"/>
    <property type="match status" value="1"/>
</dbReference>